<protein>
    <recommendedName>
        <fullName evidence="1">Polymerase nucleotidyl transferase domain-containing protein</fullName>
    </recommendedName>
</protein>
<organism evidence="2 3">
    <name type="scientific">candidate division WOR-1 bacterium RIFCSPHIGHO2_01_FULL_53_15</name>
    <dbReference type="NCBI Taxonomy" id="1802564"/>
    <lineage>
        <taxon>Bacteria</taxon>
        <taxon>Bacillati</taxon>
        <taxon>Saganbacteria</taxon>
    </lineage>
</organism>
<proteinExistence type="predicted"/>
<dbReference type="GO" id="GO:0016779">
    <property type="term" value="F:nucleotidyltransferase activity"/>
    <property type="evidence" value="ECO:0007669"/>
    <property type="project" value="InterPro"/>
</dbReference>
<evidence type="ECO:0000259" key="1">
    <source>
        <dbReference type="Pfam" id="PF01909"/>
    </source>
</evidence>
<evidence type="ECO:0000313" key="3">
    <source>
        <dbReference type="Proteomes" id="UP000178724"/>
    </source>
</evidence>
<dbReference type="Gene3D" id="3.30.460.10">
    <property type="entry name" value="Beta Polymerase, domain 2"/>
    <property type="match status" value="1"/>
</dbReference>
<reference evidence="2 3" key="1">
    <citation type="journal article" date="2016" name="Nat. Commun.">
        <title>Thousands of microbial genomes shed light on interconnected biogeochemical processes in an aquifer system.</title>
        <authorList>
            <person name="Anantharaman K."/>
            <person name="Brown C.T."/>
            <person name="Hug L.A."/>
            <person name="Sharon I."/>
            <person name="Castelle C.J."/>
            <person name="Probst A.J."/>
            <person name="Thomas B.C."/>
            <person name="Singh A."/>
            <person name="Wilkins M.J."/>
            <person name="Karaoz U."/>
            <person name="Brodie E.L."/>
            <person name="Williams K.H."/>
            <person name="Hubbard S.S."/>
            <person name="Banfield J.F."/>
        </authorList>
    </citation>
    <scope>NUCLEOTIDE SEQUENCE [LARGE SCALE GENOMIC DNA]</scope>
</reference>
<evidence type="ECO:0000313" key="2">
    <source>
        <dbReference type="EMBL" id="OGB90194.1"/>
    </source>
</evidence>
<sequence>MNTNEEQAVKEFSEKLREKYGNRIESIRLYGSKVRGDDDRFSDIDLFILAEEKSEEMRGFVLDAAFELNLKYGVLLSTIIYDKKSFNRPVTQVTPFIRAVLREGILT</sequence>
<dbReference type="InterPro" id="IPR002934">
    <property type="entry name" value="Polymerase_NTP_transf_dom"/>
</dbReference>
<dbReference type="CDD" id="cd05403">
    <property type="entry name" value="NT_KNTase_like"/>
    <property type="match status" value="1"/>
</dbReference>
<dbReference type="InterPro" id="IPR043519">
    <property type="entry name" value="NT_sf"/>
</dbReference>
<dbReference type="EMBL" id="METM01000014">
    <property type="protein sequence ID" value="OGB90194.1"/>
    <property type="molecule type" value="Genomic_DNA"/>
</dbReference>
<dbReference type="AlphaFoldDB" id="A0A1F4Q2P4"/>
<dbReference type="Proteomes" id="UP000178724">
    <property type="component" value="Unassembled WGS sequence"/>
</dbReference>
<comment type="caution">
    <text evidence="2">The sequence shown here is derived from an EMBL/GenBank/DDBJ whole genome shotgun (WGS) entry which is preliminary data.</text>
</comment>
<name>A0A1F4Q2P4_UNCSA</name>
<dbReference type="Pfam" id="PF01909">
    <property type="entry name" value="NTP_transf_2"/>
    <property type="match status" value="1"/>
</dbReference>
<accession>A0A1F4Q2P4</accession>
<dbReference type="PANTHER" id="PTHR33933">
    <property type="entry name" value="NUCLEOTIDYLTRANSFERASE"/>
    <property type="match status" value="1"/>
</dbReference>
<feature type="domain" description="Polymerase nucleotidyl transferase" evidence="1">
    <location>
        <begin position="9"/>
        <end position="90"/>
    </location>
</feature>
<dbReference type="SUPFAM" id="SSF81301">
    <property type="entry name" value="Nucleotidyltransferase"/>
    <property type="match status" value="1"/>
</dbReference>
<dbReference type="PANTHER" id="PTHR33933:SF3">
    <property type="entry name" value="PROTEIN ADENYLYLTRANSFERASE MJ0604-RELATED"/>
    <property type="match status" value="1"/>
</dbReference>
<gene>
    <name evidence="2" type="ORF">A2625_04350</name>
</gene>
<dbReference type="InterPro" id="IPR052548">
    <property type="entry name" value="Type_VII_TA_antitoxin"/>
</dbReference>